<dbReference type="AlphaFoldDB" id="A0A2G5ECX5"/>
<organism evidence="2 3">
    <name type="scientific">Aquilegia coerulea</name>
    <name type="common">Rocky mountain columbine</name>
    <dbReference type="NCBI Taxonomy" id="218851"/>
    <lineage>
        <taxon>Eukaryota</taxon>
        <taxon>Viridiplantae</taxon>
        <taxon>Streptophyta</taxon>
        <taxon>Embryophyta</taxon>
        <taxon>Tracheophyta</taxon>
        <taxon>Spermatophyta</taxon>
        <taxon>Magnoliopsida</taxon>
        <taxon>Ranunculales</taxon>
        <taxon>Ranunculaceae</taxon>
        <taxon>Thalictroideae</taxon>
        <taxon>Aquilegia</taxon>
    </lineage>
</organism>
<evidence type="ECO:0000313" key="3">
    <source>
        <dbReference type="Proteomes" id="UP000230069"/>
    </source>
</evidence>
<reference evidence="2 3" key="1">
    <citation type="submission" date="2017-09" db="EMBL/GenBank/DDBJ databases">
        <title>WGS assembly of Aquilegia coerulea Goldsmith.</title>
        <authorList>
            <person name="Hodges S."/>
            <person name="Kramer E."/>
            <person name="Nordborg M."/>
            <person name="Tomkins J."/>
            <person name="Borevitz J."/>
            <person name="Derieg N."/>
            <person name="Yan J."/>
            <person name="Mihaltcheva S."/>
            <person name="Hayes R.D."/>
            <person name="Rokhsar D."/>
        </authorList>
    </citation>
    <scope>NUCLEOTIDE SEQUENCE [LARGE SCALE GENOMIC DNA]</scope>
    <source>
        <strain evidence="3">cv. Goldsmith</strain>
    </source>
</reference>
<accession>A0A2G5ECX5</accession>
<keyword evidence="3" id="KW-1185">Reference proteome</keyword>
<evidence type="ECO:0000313" key="2">
    <source>
        <dbReference type="EMBL" id="PIA53613.1"/>
    </source>
</evidence>
<dbReference type="CDD" id="cd20404">
    <property type="entry name" value="Tudor_Agenet_AtEML-like"/>
    <property type="match status" value="1"/>
</dbReference>
<dbReference type="OrthoDB" id="200660at2759"/>
<feature type="region of interest" description="Disordered" evidence="1">
    <location>
        <begin position="271"/>
        <end position="292"/>
    </location>
</feature>
<name>A0A2G5ECX5_AQUCA</name>
<sequence length="409" mass="46285">MTNQVVGRKKNMKKVTFLLDNSVEKKKIIDVGVQDIEVVKNGCKRNTKKVLDHSVEKKKIISVGVQDIEVVKNGKNKEEGVSNMSKRKKRCTTKKNSSVCCGDGENVVTNVVEDLPRKRKRGTNAVISEAFVLSREEVLYKLRPRKLIPSFQKVELNESDFARVVGKRVKVYGSNLRKWFVGCVTSFDYEKRLHTILYENGDKNDLDLKRERFELEVVSNEAFKRCSGLRPNIEKKEMTSNGSKVNEEVNSSPNIADAGQVEKNVRMKNKQVSKDVEQGKPQCHRGKDKEQKLEKVVRDVDIDVCLGDNKGWVTVDVVNSVDKPKSVEDEDNLGGIETLPKVVNKTNQEYDGVNSINPKTICKNEMANQKGVKKDSVNAGNSYPKEDETMKKKVALRTLTRASKLRARR</sequence>
<dbReference type="Proteomes" id="UP000230069">
    <property type="component" value="Unassembled WGS sequence"/>
</dbReference>
<dbReference type="EMBL" id="KZ305026">
    <property type="protein sequence ID" value="PIA53613.1"/>
    <property type="molecule type" value="Genomic_DNA"/>
</dbReference>
<proteinExistence type="predicted"/>
<feature type="region of interest" description="Disordered" evidence="1">
    <location>
        <begin position="367"/>
        <end position="409"/>
    </location>
</feature>
<evidence type="ECO:0000256" key="1">
    <source>
        <dbReference type="SAM" id="MobiDB-lite"/>
    </source>
</evidence>
<dbReference type="STRING" id="218851.A0A2G5ECX5"/>
<dbReference type="InParanoid" id="A0A2G5ECX5"/>
<protein>
    <submittedName>
        <fullName evidence="2">Uncharacterized protein</fullName>
    </submittedName>
</protein>
<gene>
    <name evidence="2" type="ORF">AQUCO_00900291v1</name>
</gene>
<dbReference type="Gene3D" id="2.30.30.140">
    <property type="match status" value="1"/>
</dbReference>